<dbReference type="PANTHER" id="PTHR12052">
    <property type="entry name" value="THIOREDOXIN-LIKE PROTEN 4A, 4B"/>
    <property type="match status" value="1"/>
</dbReference>
<evidence type="ECO:0000256" key="6">
    <source>
        <dbReference type="PIRNR" id="PIRNR017199"/>
    </source>
</evidence>
<dbReference type="AlphaFoldDB" id="A0A6U0MG22"/>
<accession>A0A6U0MG22</accession>
<name>A0A6U0MG22_MICPS</name>
<dbReference type="EMBL" id="HBEQ01000479">
    <property type="protein sequence ID" value="CAD8512941.1"/>
    <property type="molecule type" value="Transcribed_RNA"/>
</dbReference>
<feature type="disulfide bond" evidence="7">
    <location>
        <begin position="38"/>
        <end position="79"/>
    </location>
</feature>
<proteinExistence type="inferred from homology"/>
<dbReference type="SUPFAM" id="SSF52833">
    <property type="entry name" value="Thioredoxin-like"/>
    <property type="match status" value="1"/>
</dbReference>
<evidence type="ECO:0000256" key="4">
    <source>
        <dbReference type="ARBA" id="ARBA00023187"/>
    </source>
</evidence>
<dbReference type="GO" id="GO:0005682">
    <property type="term" value="C:U5 snRNP"/>
    <property type="evidence" value="ECO:0007669"/>
    <property type="project" value="TreeGrafter"/>
</dbReference>
<evidence type="ECO:0000313" key="8">
    <source>
        <dbReference type="EMBL" id="CAD8512941.1"/>
    </source>
</evidence>
<dbReference type="InterPro" id="IPR036249">
    <property type="entry name" value="Thioredoxin-like_sf"/>
</dbReference>
<dbReference type="PIRSF" id="PIRSF017199">
    <property type="entry name" value="mRNA_splic_U5"/>
    <property type="match status" value="1"/>
</dbReference>
<dbReference type="GO" id="GO:0005681">
    <property type="term" value="C:spliceosomal complex"/>
    <property type="evidence" value="ECO:0007669"/>
    <property type="project" value="TreeGrafter"/>
</dbReference>
<dbReference type="Pfam" id="PF02966">
    <property type="entry name" value="DIM1"/>
    <property type="match status" value="1"/>
</dbReference>
<keyword evidence="4 6" id="KW-0508">mRNA splicing</keyword>
<dbReference type="SMART" id="SM01410">
    <property type="entry name" value="DIM1"/>
    <property type="match status" value="1"/>
</dbReference>
<evidence type="ECO:0000256" key="5">
    <source>
        <dbReference type="ARBA" id="ARBA00023242"/>
    </source>
</evidence>
<comment type="subcellular location">
    <subcellularLocation>
        <location evidence="1 6">Nucleus</location>
    </subcellularLocation>
</comment>
<evidence type="ECO:0000256" key="1">
    <source>
        <dbReference type="ARBA" id="ARBA00004123"/>
    </source>
</evidence>
<evidence type="ECO:0000313" key="9">
    <source>
        <dbReference type="EMBL" id="CAD8512942.1"/>
    </source>
</evidence>
<sequence length="142" mass="16538">MSFLLPHLRSGWAVDQAILTEEERLVVLRFGRDADDTCMRMDETLASVADRVKHFAIFYCVDIDEVPDFNAMYELYDPCTVMFFFRNKHIMIDLGTGNNNKINWAMDDKQEFIDIVEVVYSGARKGRGLVVSPKDYSTKYRY</sequence>
<dbReference type="EMBL" id="HBEQ01000480">
    <property type="protein sequence ID" value="CAD8512942.1"/>
    <property type="molecule type" value="Transcribed_RNA"/>
</dbReference>
<evidence type="ECO:0000256" key="7">
    <source>
        <dbReference type="PIRSR" id="PIRSR017199-1"/>
    </source>
</evidence>
<evidence type="ECO:0000256" key="3">
    <source>
        <dbReference type="ARBA" id="ARBA00022664"/>
    </source>
</evidence>
<dbReference type="CDD" id="cd02954">
    <property type="entry name" value="DIM1"/>
    <property type="match status" value="1"/>
</dbReference>
<evidence type="ECO:0008006" key="10">
    <source>
        <dbReference type="Google" id="ProtNLM"/>
    </source>
</evidence>
<gene>
    <name evidence="8" type="ORF">MCOM1403_LOCUS366</name>
    <name evidence="9" type="ORF">MCOM1403_LOCUS367</name>
</gene>
<dbReference type="GO" id="GO:0046540">
    <property type="term" value="C:U4/U6 x U5 tri-snRNP complex"/>
    <property type="evidence" value="ECO:0007669"/>
    <property type="project" value="UniProtKB-UniRule"/>
</dbReference>
<dbReference type="FunFam" id="3.40.30.10:FF:000004">
    <property type="entry name" value="Spliceosomal protein DIB1"/>
    <property type="match status" value="1"/>
</dbReference>
<dbReference type="Gene3D" id="3.40.30.10">
    <property type="entry name" value="Glutaredoxin"/>
    <property type="match status" value="1"/>
</dbReference>
<comment type="similarity">
    <text evidence="2 6">Belongs to the DIM1 family.</text>
</comment>
<evidence type="ECO:0000256" key="2">
    <source>
        <dbReference type="ARBA" id="ARBA00008241"/>
    </source>
</evidence>
<reference evidence="9" key="1">
    <citation type="submission" date="2021-01" db="EMBL/GenBank/DDBJ databases">
        <authorList>
            <person name="Corre E."/>
            <person name="Pelletier E."/>
            <person name="Niang G."/>
            <person name="Scheremetjew M."/>
            <person name="Finn R."/>
            <person name="Kale V."/>
            <person name="Holt S."/>
            <person name="Cochrane G."/>
            <person name="Meng A."/>
            <person name="Brown T."/>
            <person name="Cohen L."/>
        </authorList>
    </citation>
    <scope>NUCLEOTIDE SEQUENCE</scope>
    <source>
        <strain evidence="9">CCMP1723</strain>
    </source>
</reference>
<dbReference type="PANTHER" id="PTHR12052:SF5">
    <property type="entry name" value="THIOREDOXIN-LIKE PROTEIN 4A"/>
    <property type="match status" value="1"/>
</dbReference>
<keyword evidence="5 6" id="KW-0539">Nucleus</keyword>
<dbReference type="GO" id="GO:0000398">
    <property type="term" value="P:mRNA splicing, via spliceosome"/>
    <property type="evidence" value="ECO:0007669"/>
    <property type="project" value="InterPro"/>
</dbReference>
<organism evidence="9">
    <name type="scientific">Micromonas pusilla</name>
    <name type="common">Picoplanktonic green alga</name>
    <name type="synonym">Chromulina pusilla</name>
    <dbReference type="NCBI Taxonomy" id="38833"/>
    <lineage>
        <taxon>Eukaryota</taxon>
        <taxon>Viridiplantae</taxon>
        <taxon>Chlorophyta</taxon>
        <taxon>Mamiellophyceae</taxon>
        <taxon>Mamiellales</taxon>
        <taxon>Mamiellaceae</taxon>
        <taxon>Micromonas</taxon>
    </lineage>
</organism>
<protein>
    <recommendedName>
        <fullName evidence="10">Mitosis protein dim1</fullName>
    </recommendedName>
</protein>
<keyword evidence="3 6" id="KW-0507">mRNA processing</keyword>
<dbReference type="InterPro" id="IPR004123">
    <property type="entry name" value="Dim1"/>
</dbReference>